<keyword evidence="3" id="KW-0240">DNA-directed RNA polymerase</keyword>
<organism evidence="3 4">
    <name type="scientific">Aquisalibacillus elongatus</name>
    <dbReference type="NCBI Taxonomy" id="485577"/>
    <lineage>
        <taxon>Bacteria</taxon>
        <taxon>Bacillati</taxon>
        <taxon>Bacillota</taxon>
        <taxon>Bacilli</taxon>
        <taxon>Bacillales</taxon>
        <taxon>Bacillaceae</taxon>
        <taxon>Aquisalibacillus</taxon>
    </lineage>
</organism>
<comment type="caution">
    <text evidence="3">The sequence shown here is derived from an EMBL/GenBank/DDBJ whole genome shotgun (WGS) entry which is preliminary data.</text>
</comment>
<evidence type="ECO:0000313" key="4">
    <source>
        <dbReference type="Proteomes" id="UP000276443"/>
    </source>
</evidence>
<evidence type="ECO:0000256" key="2">
    <source>
        <dbReference type="SAM" id="Phobius"/>
    </source>
</evidence>
<keyword evidence="4" id="KW-1185">Reference proteome</keyword>
<reference evidence="3 4" key="1">
    <citation type="submission" date="2018-11" db="EMBL/GenBank/DDBJ databases">
        <title>Genomic Encyclopedia of Type Strains, Phase IV (KMG-IV): sequencing the most valuable type-strain genomes for metagenomic binning, comparative biology and taxonomic classification.</title>
        <authorList>
            <person name="Goeker M."/>
        </authorList>
    </citation>
    <scope>NUCLEOTIDE SEQUENCE [LARGE SCALE GENOMIC DNA]</scope>
    <source>
        <strain evidence="3 4">DSM 18090</strain>
    </source>
</reference>
<feature type="transmembrane region" description="Helical" evidence="2">
    <location>
        <begin position="56"/>
        <end position="79"/>
    </location>
</feature>
<feature type="compositionally biased region" description="Basic and acidic residues" evidence="1">
    <location>
        <begin position="30"/>
        <end position="40"/>
    </location>
</feature>
<dbReference type="Proteomes" id="UP000276443">
    <property type="component" value="Unassembled WGS sequence"/>
</dbReference>
<sequence>MASEDKNKNNQTDSSSAEDTKKRKLRKKQLKEEKKKDKQKGPIRRFISTRIRFIPVWLRVIIVIALCFVAFYVGLGFGFSSLGEGEDPDTVRSLEFWRYIWDYIQGEPVS</sequence>
<accession>A0A3N5BAZ5</accession>
<dbReference type="GO" id="GO:0000428">
    <property type="term" value="C:DNA-directed RNA polymerase complex"/>
    <property type="evidence" value="ECO:0007669"/>
    <property type="project" value="UniProtKB-KW"/>
</dbReference>
<evidence type="ECO:0000313" key="3">
    <source>
        <dbReference type="EMBL" id="RPF54129.1"/>
    </source>
</evidence>
<dbReference type="RefSeq" id="WP_124220874.1">
    <property type="nucleotide sequence ID" value="NZ_RKRF01000008.1"/>
</dbReference>
<feature type="region of interest" description="Disordered" evidence="1">
    <location>
        <begin position="1"/>
        <end position="41"/>
    </location>
</feature>
<evidence type="ECO:0000256" key="1">
    <source>
        <dbReference type="SAM" id="MobiDB-lite"/>
    </source>
</evidence>
<dbReference type="AlphaFoldDB" id="A0A3N5BAZ5"/>
<protein>
    <submittedName>
        <fullName evidence="3">DNA-directed RNA polymerase subunit beta</fullName>
    </submittedName>
</protein>
<dbReference type="Pfam" id="PF11772">
    <property type="entry name" value="EpuA"/>
    <property type="match status" value="1"/>
</dbReference>
<proteinExistence type="predicted"/>
<keyword evidence="2" id="KW-0472">Membrane</keyword>
<dbReference type="EMBL" id="RKRF01000008">
    <property type="protein sequence ID" value="RPF54129.1"/>
    <property type="molecule type" value="Genomic_DNA"/>
</dbReference>
<keyword evidence="3" id="KW-0804">Transcription</keyword>
<dbReference type="InterPro" id="IPR024596">
    <property type="entry name" value="RNApol_su_b/EpuA"/>
</dbReference>
<name>A0A3N5BAZ5_9BACI</name>
<keyword evidence="2" id="KW-0812">Transmembrane</keyword>
<keyword evidence="2" id="KW-1133">Transmembrane helix</keyword>
<gene>
    <name evidence="3" type="ORF">EDC24_1318</name>
</gene>